<dbReference type="Proteomes" id="UP000245207">
    <property type="component" value="Unassembled WGS sequence"/>
</dbReference>
<evidence type="ECO:0000313" key="2">
    <source>
        <dbReference type="Proteomes" id="UP000245207"/>
    </source>
</evidence>
<evidence type="ECO:0000313" key="1">
    <source>
        <dbReference type="EMBL" id="PWA64407.1"/>
    </source>
</evidence>
<accession>A0A2U1MT43</accession>
<protein>
    <submittedName>
        <fullName evidence="1">Acyl-CoA N-acyltransferase</fullName>
    </submittedName>
</protein>
<reference evidence="1 2" key="1">
    <citation type="journal article" date="2018" name="Mol. Plant">
        <title>The genome of Artemisia annua provides insight into the evolution of Asteraceae family and artemisinin biosynthesis.</title>
        <authorList>
            <person name="Shen Q."/>
            <person name="Zhang L."/>
            <person name="Liao Z."/>
            <person name="Wang S."/>
            <person name="Yan T."/>
            <person name="Shi P."/>
            <person name="Liu M."/>
            <person name="Fu X."/>
            <person name="Pan Q."/>
            <person name="Wang Y."/>
            <person name="Lv Z."/>
            <person name="Lu X."/>
            <person name="Zhang F."/>
            <person name="Jiang W."/>
            <person name="Ma Y."/>
            <person name="Chen M."/>
            <person name="Hao X."/>
            <person name="Li L."/>
            <person name="Tang Y."/>
            <person name="Lv G."/>
            <person name="Zhou Y."/>
            <person name="Sun X."/>
            <person name="Brodelius P.E."/>
            <person name="Rose J.K.C."/>
            <person name="Tang K."/>
        </authorList>
    </citation>
    <scope>NUCLEOTIDE SEQUENCE [LARGE SCALE GENOMIC DNA]</scope>
    <source>
        <strain evidence="2">cv. Huhao1</strain>
        <tissue evidence="1">Leaf</tissue>
    </source>
</reference>
<gene>
    <name evidence="1" type="ORF">CTI12_AA343460</name>
</gene>
<dbReference type="GO" id="GO:0016746">
    <property type="term" value="F:acyltransferase activity"/>
    <property type="evidence" value="ECO:0007669"/>
    <property type="project" value="UniProtKB-KW"/>
</dbReference>
<name>A0A2U1MT43_ARTAN</name>
<sequence>MGEISEESDYVPDDDDVTANSTKIVNKGGKMDWSVNCHKVLTGLTYGAVSMVYHGSYVPDDVDVTANSTKIVNKGGKMDWSVNSHIVFTGLYGLLQDLATRKVKGLGKKKAKLGFIILWVSFDIAKRLLDKKSYVVLSDFATLQHEAASSPNLIVDQIENENESFPDESNDMRIDADEEMSEVAFEDSDDESGLETTSLTPAELRKDVSNIVIGLKGMHLKYKDLRQAFGPNERNYLETQLDKYVMVVGTDLSERMIYSIG</sequence>
<keyword evidence="2" id="KW-1185">Reference proteome</keyword>
<organism evidence="1 2">
    <name type="scientific">Artemisia annua</name>
    <name type="common">Sweet wormwood</name>
    <dbReference type="NCBI Taxonomy" id="35608"/>
    <lineage>
        <taxon>Eukaryota</taxon>
        <taxon>Viridiplantae</taxon>
        <taxon>Streptophyta</taxon>
        <taxon>Embryophyta</taxon>
        <taxon>Tracheophyta</taxon>
        <taxon>Spermatophyta</taxon>
        <taxon>Magnoliopsida</taxon>
        <taxon>eudicotyledons</taxon>
        <taxon>Gunneridae</taxon>
        <taxon>Pentapetalae</taxon>
        <taxon>asterids</taxon>
        <taxon>campanulids</taxon>
        <taxon>Asterales</taxon>
        <taxon>Asteraceae</taxon>
        <taxon>Asteroideae</taxon>
        <taxon>Anthemideae</taxon>
        <taxon>Artemisiinae</taxon>
        <taxon>Artemisia</taxon>
    </lineage>
</organism>
<proteinExistence type="predicted"/>
<dbReference type="AlphaFoldDB" id="A0A2U1MT43"/>
<keyword evidence="1" id="KW-0808">Transferase</keyword>
<keyword evidence="1" id="KW-0012">Acyltransferase</keyword>
<comment type="caution">
    <text evidence="1">The sequence shown here is derived from an EMBL/GenBank/DDBJ whole genome shotgun (WGS) entry which is preliminary data.</text>
</comment>
<dbReference type="EMBL" id="PKPP01004427">
    <property type="protein sequence ID" value="PWA64407.1"/>
    <property type="molecule type" value="Genomic_DNA"/>
</dbReference>
<dbReference type="OrthoDB" id="74183at2759"/>
<dbReference type="STRING" id="35608.A0A2U1MT43"/>